<dbReference type="EMBL" id="CP033019">
    <property type="protein sequence ID" value="AYM76578.1"/>
    <property type="molecule type" value="Genomic_DNA"/>
</dbReference>
<dbReference type="CDD" id="cd00093">
    <property type="entry name" value="HTH_XRE"/>
    <property type="match status" value="1"/>
</dbReference>
<name>A0A3G2E8B6_9BURK</name>
<dbReference type="RefSeq" id="WP_121669470.1">
    <property type="nucleotide sequence ID" value="NZ_CP033019.1"/>
</dbReference>
<dbReference type="Proteomes" id="UP000279594">
    <property type="component" value="Chromosome"/>
</dbReference>
<organism evidence="2 3">
    <name type="scientific">Janthinobacterium agaricidamnosum</name>
    <dbReference type="NCBI Taxonomy" id="55508"/>
    <lineage>
        <taxon>Bacteria</taxon>
        <taxon>Pseudomonadati</taxon>
        <taxon>Pseudomonadota</taxon>
        <taxon>Betaproteobacteria</taxon>
        <taxon>Burkholderiales</taxon>
        <taxon>Oxalobacteraceae</taxon>
        <taxon>Janthinobacterium</taxon>
    </lineage>
</organism>
<feature type="domain" description="HTH cro/C1-type" evidence="1">
    <location>
        <begin position="11"/>
        <end position="64"/>
    </location>
</feature>
<dbReference type="InterPro" id="IPR001387">
    <property type="entry name" value="Cro/C1-type_HTH"/>
</dbReference>
<dbReference type="SUPFAM" id="SSF47413">
    <property type="entry name" value="lambda repressor-like DNA-binding domains"/>
    <property type="match status" value="1"/>
</dbReference>
<dbReference type="Gene3D" id="1.10.260.40">
    <property type="entry name" value="lambda repressor-like DNA-binding domains"/>
    <property type="match status" value="1"/>
</dbReference>
<evidence type="ECO:0000313" key="2">
    <source>
        <dbReference type="EMBL" id="AYM76578.1"/>
    </source>
</evidence>
<dbReference type="Pfam" id="PF01381">
    <property type="entry name" value="HTH_3"/>
    <property type="match status" value="1"/>
</dbReference>
<dbReference type="InterPro" id="IPR010982">
    <property type="entry name" value="Lambda_DNA-bd_dom_sf"/>
</dbReference>
<evidence type="ECO:0000313" key="3">
    <source>
        <dbReference type="Proteomes" id="UP000279594"/>
    </source>
</evidence>
<reference evidence="2 3" key="1">
    <citation type="submission" date="2018-10" db="EMBL/GenBank/DDBJ databases">
        <title>Effects of UV and annual dynamics of microbial communities in freshwater RAS systems.</title>
        <authorList>
            <person name="Bekkelund A.K."/>
            <person name="Hansen B.R."/>
            <person name="Stokken H."/>
            <person name="Eriksen B.F."/>
            <person name="Kashulin N.A."/>
        </authorList>
    </citation>
    <scope>NUCLEOTIDE SEQUENCE [LARGE SCALE GENOMIC DNA]</scope>
    <source>
        <strain evidence="2 3">BHSEK</strain>
    </source>
</reference>
<dbReference type="GO" id="GO:0003677">
    <property type="term" value="F:DNA binding"/>
    <property type="evidence" value="ECO:0007669"/>
    <property type="project" value="InterPro"/>
</dbReference>
<dbReference type="PROSITE" id="PS50943">
    <property type="entry name" value="HTH_CROC1"/>
    <property type="match status" value="1"/>
</dbReference>
<evidence type="ECO:0000259" key="1">
    <source>
        <dbReference type="PROSITE" id="PS50943"/>
    </source>
</evidence>
<keyword evidence="3" id="KW-1185">Reference proteome</keyword>
<dbReference type="SMART" id="SM00530">
    <property type="entry name" value="HTH_XRE"/>
    <property type="match status" value="1"/>
</dbReference>
<gene>
    <name evidence="2" type="ORF">D9M09_12830</name>
</gene>
<protein>
    <submittedName>
        <fullName evidence="2">Helix-turn-helix domain-containing protein</fullName>
    </submittedName>
</protein>
<accession>A0A3G2E8B6</accession>
<dbReference type="AlphaFoldDB" id="A0A3G2E8B6"/>
<sequence>MGLLERFGAGLQKARKSRGLTQEDFSIVSSRTYLSSLERGLKAPTISKIDEISSVLEVHPLSLLALAYLPETDEQRKELWERVHAEIQSFDRIFPDKRGADET</sequence>
<proteinExistence type="predicted"/>